<keyword evidence="4" id="KW-0732">Signal</keyword>
<dbReference type="InterPro" id="IPR011990">
    <property type="entry name" value="TPR-like_helical_dom_sf"/>
</dbReference>
<keyword evidence="6" id="KW-1185">Reference proteome</keyword>
<organism evidence="5 6">
    <name type="scientific">Gilvimarinus japonicus</name>
    <dbReference type="NCBI Taxonomy" id="1796469"/>
    <lineage>
        <taxon>Bacteria</taxon>
        <taxon>Pseudomonadati</taxon>
        <taxon>Pseudomonadota</taxon>
        <taxon>Gammaproteobacteria</taxon>
        <taxon>Cellvibrionales</taxon>
        <taxon>Cellvibrionaceae</taxon>
        <taxon>Gilvimarinus</taxon>
    </lineage>
</organism>
<dbReference type="EMBL" id="JBHRTL010000004">
    <property type="protein sequence ID" value="MFC3154244.1"/>
    <property type="molecule type" value="Genomic_DNA"/>
</dbReference>
<dbReference type="Pfam" id="PF14559">
    <property type="entry name" value="TPR_19"/>
    <property type="match status" value="1"/>
</dbReference>
<comment type="caution">
    <text evidence="5">The sequence shown here is derived from an EMBL/GenBank/DDBJ whole genome shotgun (WGS) entry which is preliminary data.</text>
</comment>
<dbReference type="InterPro" id="IPR050498">
    <property type="entry name" value="Ycf3"/>
</dbReference>
<evidence type="ECO:0000313" key="6">
    <source>
        <dbReference type="Proteomes" id="UP001595548"/>
    </source>
</evidence>
<dbReference type="PANTHER" id="PTHR44858">
    <property type="entry name" value="TETRATRICOPEPTIDE REPEAT PROTEIN 6"/>
    <property type="match status" value="1"/>
</dbReference>
<evidence type="ECO:0000256" key="1">
    <source>
        <dbReference type="ARBA" id="ARBA00022737"/>
    </source>
</evidence>
<dbReference type="PANTHER" id="PTHR44858:SF1">
    <property type="entry name" value="UDP-N-ACETYLGLUCOSAMINE--PEPTIDE N-ACETYLGLUCOSAMINYLTRANSFERASE SPINDLY-RELATED"/>
    <property type="match status" value="1"/>
</dbReference>
<sequence length="462" mass="50477">MMKSRLACVVAFTSVLAVAFGAQSATGKNAGVDPRIAIEITAPQWQLPAGTAILGEREASLAAAEQPLAQQLRPLLQAEQYTEALALLTAQQSDEPSAALWLLRGQIEQQLKDNQAAAQSYRAALTLLPDFARAHRALALAAIADEQYREARTSLARAVSLGITDSTTYGYLGYINLKAGQSFAAAEAYQQALVLDPDNRDWQSGLLYALTQSGQYDSAEALLGDLINQRSDDAELWVQRAQVQLRQHHSDQALSSLEVAIRLGGVSSANRQAAAQLHMQAGNFPRALALLDKNLAAGDINMGYLSRLASWMMSEEQWRAAGQLLQSIDAHKSKLSSTDNARRLHLQARLAEHRGEQTNAMAAMQNAIELDPSFADAIVDLARLKTNAQAYAEAEMLYSRAAALPGYRQQALMGKAQALINQERYRESLTLLRDLYREQPSGEIQRNINTLERIVNQRGGRG</sequence>
<evidence type="ECO:0000256" key="3">
    <source>
        <dbReference type="PROSITE-ProRule" id="PRU00339"/>
    </source>
</evidence>
<dbReference type="RefSeq" id="WP_339616875.1">
    <property type="nucleotide sequence ID" value="NZ_AP031500.1"/>
</dbReference>
<reference evidence="6" key="1">
    <citation type="journal article" date="2019" name="Int. J. Syst. Evol. Microbiol.">
        <title>The Global Catalogue of Microorganisms (GCM) 10K type strain sequencing project: providing services to taxonomists for standard genome sequencing and annotation.</title>
        <authorList>
            <consortium name="The Broad Institute Genomics Platform"/>
            <consortium name="The Broad Institute Genome Sequencing Center for Infectious Disease"/>
            <person name="Wu L."/>
            <person name="Ma J."/>
        </authorList>
    </citation>
    <scope>NUCLEOTIDE SEQUENCE [LARGE SCALE GENOMIC DNA]</scope>
    <source>
        <strain evidence="6">KCTC 52141</strain>
    </source>
</reference>
<keyword evidence="1" id="KW-0677">Repeat</keyword>
<evidence type="ECO:0000256" key="2">
    <source>
        <dbReference type="ARBA" id="ARBA00022803"/>
    </source>
</evidence>
<dbReference type="Proteomes" id="UP001595548">
    <property type="component" value="Unassembled WGS sequence"/>
</dbReference>
<dbReference type="Pfam" id="PF13432">
    <property type="entry name" value="TPR_16"/>
    <property type="match status" value="1"/>
</dbReference>
<feature type="chain" id="PRO_5047066917" evidence="4">
    <location>
        <begin position="20"/>
        <end position="462"/>
    </location>
</feature>
<proteinExistence type="predicted"/>
<evidence type="ECO:0000256" key="4">
    <source>
        <dbReference type="SAM" id="SignalP"/>
    </source>
</evidence>
<keyword evidence="2 3" id="KW-0802">TPR repeat</keyword>
<dbReference type="Gene3D" id="1.25.40.10">
    <property type="entry name" value="Tetratricopeptide repeat domain"/>
    <property type="match status" value="3"/>
</dbReference>
<feature type="repeat" description="TPR" evidence="3">
    <location>
        <begin position="98"/>
        <end position="131"/>
    </location>
</feature>
<feature type="repeat" description="TPR" evidence="3">
    <location>
        <begin position="166"/>
        <end position="199"/>
    </location>
</feature>
<gene>
    <name evidence="5" type="ORF">ACFOEB_03445</name>
</gene>
<accession>A0ABV7HK38</accession>
<evidence type="ECO:0000313" key="5">
    <source>
        <dbReference type="EMBL" id="MFC3154244.1"/>
    </source>
</evidence>
<dbReference type="SMART" id="SM00028">
    <property type="entry name" value="TPR"/>
    <property type="match status" value="5"/>
</dbReference>
<protein>
    <submittedName>
        <fullName evidence="5">Tetratricopeptide repeat protein</fullName>
    </submittedName>
</protein>
<dbReference type="SUPFAM" id="SSF48452">
    <property type="entry name" value="TPR-like"/>
    <property type="match status" value="2"/>
</dbReference>
<feature type="signal peptide" evidence="4">
    <location>
        <begin position="1"/>
        <end position="19"/>
    </location>
</feature>
<name>A0ABV7HK38_9GAMM</name>
<dbReference type="InterPro" id="IPR019734">
    <property type="entry name" value="TPR_rpt"/>
</dbReference>
<dbReference type="PROSITE" id="PS50005">
    <property type="entry name" value="TPR"/>
    <property type="match status" value="2"/>
</dbReference>